<keyword evidence="1" id="KW-0472">Membrane</keyword>
<keyword evidence="1" id="KW-1133">Transmembrane helix</keyword>
<name>A0A6G6WCV2_9ACTN</name>
<feature type="transmembrane region" description="Helical" evidence="1">
    <location>
        <begin position="306"/>
        <end position="326"/>
    </location>
</feature>
<feature type="transmembrane region" description="Helical" evidence="1">
    <location>
        <begin position="21"/>
        <end position="38"/>
    </location>
</feature>
<evidence type="ECO:0000256" key="1">
    <source>
        <dbReference type="SAM" id="Phobius"/>
    </source>
</evidence>
<feature type="transmembrane region" description="Helical" evidence="1">
    <location>
        <begin position="354"/>
        <end position="374"/>
    </location>
</feature>
<dbReference type="Proteomes" id="UP000502996">
    <property type="component" value="Chromosome"/>
</dbReference>
<keyword evidence="3" id="KW-1185">Reference proteome</keyword>
<dbReference type="KEGG" id="nano:G5V58_10145"/>
<sequence length="490" mass="51044">MAEPTPAPPWRRRIGTMPKTWVLLMAVGVSLGWLPFAGRSLSPDEAGYLIVGGQWSDGVSLYGDYWVDRPPVLVALFGLADGLGGAVPLRLLGALAAVLTVVLAGVLGRLAAPERRSAPLLTAGTAAVCVGTPLFGGTVVDGEVLALPFLVGGMAAYVAAAASRHRVRGTALSVLAGAAGAVGMLVKQSQVDVFALVVALLFTSRAARRRLPGFVVGALVAGGLVVVAAAARGTAPADLWDAVVTFRLDAARELAGDSGAASRRLVAVVEALAASGLPLVVATFVWKGRGEPSVQGPWTAPDLRTAAYVVLAVEVLVVGLGGSYWLHYLMGLVPGAVLVAAGFAQRPAPVTRSIGTSFALAGLSSAVVIGWVLAHPIDRPEEQAIAYLDDHGGRGDSAVVVLGAANIIRDADLTSPYPYLWSLPARVRDADLRTLVGLLRGPERPEWVLVAEHSLDVWRLDFSTAQGELDREYDEVTQAGKFTVYRRADA</sequence>
<feature type="transmembrane region" description="Helical" evidence="1">
    <location>
        <begin position="214"/>
        <end position="231"/>
    </location>
</feature>
<dbReference type="AlphaFoldDB" id="A0A6G6WCV2"/>
<dbReference type="RefSeq" id="WP_165231870.1">
    <property type="nucleotide sequence ID" value="NZ_CP049257.1"/>
</dbReference>
<feature type="transmembrane region" description="Helical" evidence="1">
    <location>
        <begin position="120"/>
        <end position="139"/>
    </location>
</feature>
<feature type="transmembrane region" description="Helical" evidence="1">
    <location>
        <begin position="87"/>
        <end position="108"/>
    </location>
</feature>
<evidence type="ECO:0000313" key="3">
    <source>
        <dbReference type="Proteomes" id="UP000502996"/>
    </source>
</evidence>
<dbReference type="EMBL" id="CP049257">
    <property type="protein sequence ID" value="QIG43072.1"/>
    <property type="molecule type" value="Genomic_DNA"/>
</dbReference>
<feature type="transmembrane region" description="Helical" evidence="1">
    <location>
        <begin position="265"/>
        <end position="286"/>
    </location>
</feature>
<protein>
    <recommendedName>
        <fullName evidence="4">Glycosyltransferase RgtA/B/C/D-like domain-containing protein</fullName>
    </recommendedName>
</protein>
<organism evidence="2 3">
    <name type="scientific">Nocardioides anomalus</name>
    <dbReference type="NCBI Taxonomy" id="2712223"/>
    <lineage>
        <taxon>Bacteria</taxon>
        <taxon>Bacillati</taxon>
        <taxon>Actinomycetota</taxon>
        <taxon>Actinomycetes</taxon>
        <taxon>Propionibacteriales</taxon>
        <taxon>Nocardioidaceae</taxon>
        <taxon>Nocardioides</taxon>
    </lineage>
</organism>
<feature type="transmembrane region" description="Helical" evidence="1">
    <location>
        <begin position="145"/>
        <end position="162"/>
    </location>
</feature>
<proteinExistence type="predicted"/>
<evidence type="ECO:0008006" key="4">
    <source>
        <dbReference type="Google" id="ProtNLM"/>
    </source>
</evidence>
<evidence type="ECO:0000313" key="2">
    <source>
        <dbReference type="EMBL" id="QIG43072.1"/>
    </source>
</evidence>
<gene>
    <name evidence="2" type="ORF">G5V58_10145</name>
</gene>
<reference evidence="2 3" key="1">
    <citation type="submission" date="2020-02" db="EMBL/GenBank/DDBJ databases">
        <title>Full genome sequence of Nocardioides sp. R-3366.</title>
        <authorList>
            <person name="Im W.-T."/>
        </authorList>
    </citation>
    <scope>NUCLEOTIDE SEQUENCE [LARGE SCALE GENOMIC DNA]</scope>
    <source>
        <strain evidence="2 3">R-3366</strain>
    </source>
</reference>
<accession>A0A6G6WCV2</accession>
<keyword evidence="1" id="KW-0812">Transmembrane</keyword>